<dbReference type="PANTHER" id="PTHR43464:SF19">
    <property type="entry name" value="UBIQUINONE BIOSYNTHESIS O-METHYLTRANSFERASE, MITOCHONDRIAL"/>
    <property type="match status" value="1"/>
</dbReference>
<dbReference type="AlphaFoldDB" id="A0A941EDF0"/>
<accession>A0A941EDF0</accession>
<name>A0A941EDF0_9ACTN</name>
<evidence type="ECO:0000256" key="2">
    <source>
        <dbReference type="ARBA" id="ARBA00022679"/>
    </source>
</evidence>
<keyword evidence="1 5" id="KW-0489">Methyltransferase</keyword>
<feature type="domain" description="Methyltransferase type 11" evidence="4">
    <location>
        <begin position="50"/>
        <end position="140"/>
    </location>
</feature>
<proteinExistence type="predicted"/>
<dbReference type="Gene3D" id="3.40.50.150">
    <property type="entry name" value="Vaccinia Virus protein VP39"/>
    <property type="match status" value="1"/>
</dbReference>
<sequence>MVDVVDFDAAERRIWAGRAEAFRDSFAKLCAHTAPALLDVVGAGPGVRLLDVGTGIGTVAAAACARGAAVTAVDAEDSMIELARRNAPAADIRQAVLPDLPFAAAGFDAVVANFVVNHVGRPADAVAAMRRVTRPGGRVAATIWCSPAGAGHELLDRAVEAAGAHRPAGLPRLDPLEEFPRTREGFAELFAAAGLTDVTCEPISWDHLADPEEWWGGAAAGVGLIGQTISRQDPDTLKRVKAAYDDLAREYAGPDGRLRLRYHALLAGGRAV</sequence>
<evidence type="ECO:0000313" key="5">
    <source>
        <dbReference type="EMBL" id="MBR7829471.1"/>
    </source>
</evidence>
<dbReference type="EMBL" id="JAGSOH010000087">
    <property type="protein sequence ID" value="MBR7829471.1"/>
    <property type="molecule type" value="Genomic_DNA"/>
</dbReference>
<dbReference type="InterPro" id="IPR013216">
    <property type="entry name" value="Methyltransf_11"/>
</dbReference>
<keyword evidence="2" id="KW-0808">Transferase</keyword>
<reference evidence="5" key="1">
    <citation type="submission" date="2021-04" db="EMBL/GenBank/DDBJ databases">
        <title>Genome based classification of Actinospica acidithermotolerans sp. nov., an actinobacterium isolated from an Indonesian hot spring.</title>
        <authorList>
            <person name="Kusuma A.B."/>
            <person name="Putra K.E."/>
            <person name="Nafisah S."/>
            <person name="Loh J."/>
            <person name="Nouioui I."/>
            <person name="Goodfellow M."/>
        </authorList>
    </citation>
    <scope>NUCLEOTIDE SEQUENCE</scope>
    <source>
        <strain evidence="5">MGRD01-02</strain>
    </source>
</reference>
<organism evidence="5 6">
    <name type="scientific">Actinospica acidithermotolerans</name>
    <dbReference type="NCBI Taxonomy" id="2828514"/>
    <lineage>
        <taxon>Bacteria</taxon>
        <taxon>Bacillati</taxon>
        <taxon>Actinomycetota</taxon>
        <taxon>Actinomycetes</taxon>
        <taxon>Catenulisporales</taxon>
        <taxon>Actinospicaceae</taxon>
        <taxon>Actinospica</taxon>
    </lineage>
</organism>
<dbReference type="GO" id="GO:0032259">
    <property type="term" value="P:methylation"/>
    <property type="evidence" value="ECO:0007669"/>
    <property type="project" value="UniProtKB-KW"/>
</dbReference>
<evidence type="ECO:0000256" key="3">
    <source>
        <dbReference type="ARBA" id="ARBA00022691"/>
    </source>
</evidence>
<dbReference type="SUPFAM" id="SSF53335">
    <property type="entry name" value="S-adenosyl-L-methionine-dependent methyltransferases"/>
    <property type="match status" value="1"/>
</dbReference>
<evidence type="ECO:0000259" key="4">
    <source>
        <dbReference type="Pfam" id="PF08241"/>
    </source>
</evidence>
<dbReference type="Proteomes" id="UP000676325">
    <property type="component" value="Unassembled WGS sequence"/>
</dbReference>
<dbReference type="InterPro" id="IPR029063">
    <property type="entry name" value="SAM-dependent_MTases_sf"/>
</dbReference>
<protein>
    <submittedName>
        <fullName evidence="5">Methyltransferase domain-containing protein</fullName>
    </submittedName>
</protein>
<dbReference type="PANTHER" id="PTHR43464">
    <property type="entry name" value="METHYLTRANSFERASE"/>
    <property type="match status" value="1"/>
</dbReference>
<gene>
    <name evidence="5" type="ORF">KDK95_24410</name>
</gene>
<dbReference type="Pfam" id="PF08241">
    <property type="entry name" value="Methyltransf_11"/>
    <property type="match status" value="1"/>
</dbReference>
<evidence type="ECO:0000256" key="1">
    <source>
        <dbReference type="ARBA" id="ARBA00022603"/>
    </source>
</evidence>
<dbReference type="GO" id="GO:0008757">
    <property type="term" value="F:S-adenosylmethionine-dependent methyltransferase activity"/>
    <property type="evidence" value="ECO:0007669"/>
    <property type="project" value="InterPro"/>
</dbReference>
<keyword evidence="6" id="KW-1185">Reference proteome</keyword>
<evidence type="ECO:0000313" key="6">
    <source>
        <dbReference type="Proteomes" id="UP000676325"/>
    </source>
</evidence>
<comment type="caution">
    <text evidence="5">The sequence shown here is derived from an EMBL/GenBank/DDBJ whole genome shotgun (WGS) entry which is preliminary data.</text>
</comment>
<keyword evidence="3" id="KW-0949">S-adenosyl-L-methionine</keyword>
<dbReference type="CDD" id="cd02440">
    <property type="entry name" value="AdoMet_MTases"/>
    <property type="match status" value="1"/>
</dbReference>